<keyword evidence="4" id="KW-1185">Reference proteome</keyword>
<evidence type="ECO:0000256" key="2">
    <source>
        <dbReference type="SAM" id="Phobius"/>
    </source>
</evidence>
<feature type="region of interest" description="Disordered" evidence="1">
    <location>
        <begin position="118"/>
        <end position="137"/>
    </location>
</feature>
<organism evidence="3 4">
    <name type="scientific">Rhodopirellula bahusiensis</name>
    <dbReference type="NCBI Taxonomy" id="2014065"/>
    <lineage>
        <taxon>Bacteria</taxon>
        <taxon>Pseudomonadati</taxon>
        <taxon>Planctomycetota</taxon>
        <taxon>Planctomycetia</taxon>
        <taxon>Pirellulales</taxon>
        <taxon>Pirellulaceae</taxon>
        <taxon>Rhodopirellula</taxon>
    </lineage>
</organism>
<dbReference type="GeneID" id="90608752"/>
<name>A0A2G1W7L1_9BACT</name>
<evidence type="ECO:0000313" key="3">
    <source>
        <dbReference type="EMBL" id="PHQ35025.1"/>
    </source>
</evidence>
<evidence type="ECO:0000256" key="1">
    <source>
        <dbReference type="SAM" id="MobiDB-lite"/>
    </source>
</evidence>
<dbReference type="EMBL" id="NIZW01000008">
    <property type="protein sequence ID" value="PHQ35025.1"/>
    <property type="molecule type" value="Genomic_DNA"/>
</dbReference>
<dbReference type="RefSeq" id="WP_099260800.1">
    <property type="nucleotide sequence ID" value="NZ_NIZW01000008.1"/>
</dbReference>
<comment type="caution">
    <text evidence="3">The sequence shown here is derived from an EMBL/GenBank/DDBJ whole genome shotgun (WGS) entry which is preliminary data.</text>
</comment>
<evidence type="ECO:0000313" key="4">
    <source>
        <dbReference type="Proteomes" id="UP000225740"/>
    </source>
</evidence>
<accession>A0A2G1W7L1</accession>
<sequence length="151" mass="17659">MKKMTDRLEGKMTSVRWVAEIIFVRSADTVLDVLSDIWKGLRSVIRRIKKLSRSHSSQTEWLLRKRGMTSELRWIFAVLLVWPMMLIRLALFGLVAGLWLMHAPQVAMQTWEAIAKVESSPNKKRTPSENRPQKRLRDFNDVRARVSELTQ</sequence>
<feature type="transmembrane region" description="Helical" evidence="2">
    <location>
        <begin position="74"/>
        <end position="101"/>
    </location>
</feature>
<keyword evidence="2" id="KW-0812">Transmembrane</keyword>
<gene>
    <name evidence="3" type="ORF">CEE69_11365</name>
</gene>
<reference evidence="3 4" key="1">
    <citation type="submission" date="2017-06" db="EMBL/GenBank/DDBJ databases">
        <title>Description of Rhodopirellula bahusiensis sp. nov.</title>
        <authorList>
            <person name="Kizina J."/>
            <person name="Harder J."/>
        </authorList>
    </citation>
    <scope>NUCLEOTIDE SEQUENCE [LARGE SCALE GENOMIC DNA]</scope>
    <source>
        <strain evidence="3 4">SWK21</strain>
    </source>
</reference>
<protein>
    <submittedName>
        <fullName evidence="3">Uncharacterized protein</fullName>
    </submittedName>
</protein>
<feature type="compositionally biased region" description="Basic and acidic residues" evidence="1">
    <location>
        <begin position="126"/>
        <end position="137"/>
    </location>
</feature>
<dbReference type="Proteomes" id="UP000225740">
    <property type="component" value="Unassembled WGS sequence"/>
</dbReference>
<proteinExistence type="predicted"/>
<keyword evidence="2" id="KW-1133">Transmembrane helix</keyword>
<dbReference type="AlphaFoldDB" id="A0A2G1W7L1"/>
<keyword evidence="2" id="KW-0472">Membrane</keyword>